<evidence type="ECO:0000313" key="6">
    <source>
        <dbReference type="EMBL" id="WKA11322.1"/>
    </source>
</evidence>
<keyword evidence="1" id="KW-0378">Hydrolase</keyword>
<dbReference type="Pfam" id="PF14223">
    <property type="entry name" value="Retrotran_gag_2"/>
    <property type="match status" value="1"/>
</dbReference>
<dbReference type="Gene3D" id="3.30.420.10">
    <property type="entry name" value="Ribonuclease H-like superfamily/Ribonuclease H"/>
    <property type="match status" value="1"/>
</dbReference>
<dbReference type="SUPFAM" id="SSF57756">
    <property type="entry name" value="Retrovirus zinc finger-like domains"/>
    <property type="match status" value="1"/>
</dbReference>
<dbReference type="PANTHER" id="PTHR11439:SF475">
    <property type="entry name" value="CYSTEINE-RICH RLK (RECEPTOR-LIKE PROTEIN KINASE) 8"/>
    <property type="match status" value="1"/>
</dbReference>
<feature type="domain" description="CCHC-type" evidence="4">
    <location>
        <begin position="259"/>
        <end position="273"/>
    </location>
</feature>
<dbReference type="PANTHER" id="PTHR11439">
    <property type="entry name" value="GAG-POL-RELATED RETROTRANSPOSON"/>
    <property type="match status" value="1"/>
</dbReference>
<keyword evidence="2" id="KW-0862">Zinc</keyword>
<dbReference type="InterPro" id="IPR013103">
    <property type="entry name" value="RVT_2"/>
</dbReference>
<gene>
    <name evidence="6" type="ORF">VitviT2T_028831</name>
</gene>
<dbReference type="SMART" id="SM00343">
    <property type="entry name" value="ZnF_C2HC"/>
    <property type="match status" value="1"/>
</dbReference>
<dbReference type="InterPro" id="IPR036875">
    <property type="entry name" value="Znf_CCHC_sf"/>
</dbReference>
<dbReference type="Pfam" id="PF13976">
    <property type="entry name" value="gag_pre-integrs"/>
    <property type="match status" value="1"/>
</dbReference>
<feature type="region of interest" description="Disordered" evidence="3">
    <location>
        <begin position="218"/>
        <end position="249"/>
    </location>
</feature>
<dbReference type="Gene3D" id="4.10.60.10">
    <property type="entry name" value="Zinc finger, CCHC-type"/>
    <property type="match status" value="1"/>
</dbReference>
<dbReference type="Pfam" id="PF00098">
    <property type="entry name" value="zf-CCHC"/>
    <property type="match status" value="1"/>
</dbReference>
<keyword evidence="2" id="KW-0863">Zinc-finger</keyword>
<proteinExistence type="predicted"/>
<dbReference type="InterPro" id="IPR054722">
    <property type="entry name" value="PolX-like_BBD"/>
</dbReference>
<evidence type="ECO:0000259" key="4">
    <source>
        <dbReference type="PROSITE" id="PS50158"/>
    </source>
</evidence>
<dbReference type="SUPFAM" id="SSF53098">
    <property type="entry name" value="Ribonuclease H-like"/>
    <property type="match status" value="1"/>
</dbReference>
<evidence type="ECO:0000256" key="2">
    <source>
        <dbReference type="PROSITE-ProRule" id="PRU00047"/>
    </source>
</evidence>
<organism evidence="6 7">
    <name type="scientific">Vitis vinifera</name>
    <name type="common">Grape</name>
    <dbReference type="NCBI Taxonomy" id="29760"/>
    <lineage>
        <taxon>Eukaryota</taxon>
        <taxon>Viridiplantae</taxon>
        <taxon>Streptophyta</taxon>
        <taxon>Embryophyta</taxon>
        <taxon>Tracheophyta</taxon>
        <taxon>Spermatophyta</taxon>
        <taxon>Magnoliopsida</taxon>
        <taxon>eudicotyledons</taxon>
        <taxon>Gunneridae</taxon>
        <taxon>Pentapetalae</taxon>
        <taxon>rosids</taxon>
        <taxon>Vitales</taxon>
        <taxon>Vitaceae</taxon>
        <taxon>Viteae</taxon>
        <taxon>Vitis</taxon>
    </lineage>
</organism>
<accession>A0ABY9DVE4</accession>
<dbReference type="InterPro" id="IPR001878">
    <property type="entry name" value="Znf_CCHC"/>
</dbReference>
<keyword evidence="2" id="KW-0479">Metal-binding</keyword>
<reference evidence="6 7" key="1">
    <citation type="journal article" date="2023" name="Hortic Res">
        <title>The complete reference genome for grapevine (Vitis vinifera L.) genetics and breeding.</title>
        <authorList>
            <person name="Shi X."/>
            <person name="Cao S."/>
            <person name="Wang X."/>
            <person name="Huang S."/>
            <person name="Wang Y."/>
            <person name="Liu Z."/>
            <person name="Liu W."/>
            <person name="Leng X."/>
            <person name="Peng Y."/>
            <person name="Wang N."/>
            <person name="Wang Y."/>
            <person name="Ma Z."/>
            <person name="Xu X."/>
            <person name="Zhang F."/>
            <person name="Xue H."/>
            <person name="Zhong H."/>
            <person name="Wang Y."/>
            <person name="Zhang K."/>
            <person name="Velt A."/>
            <person name="Avia K."/>
            <person name="Holtgrawe D."/>
            <person name="Grimplet J."/>
            <person name="Matus J.T."/>
            <person name="Ware D."/>
            <person name="Wu X."/>
            <person name="Wang H."/>
            <person name="Liu C."/>
            <person name="Fang Y."/>
            <person name="Rustenholz C."/>
            <person name="Cheng Z."/>
            <person name="Xiao H."/>
            <person name="Zhou Y."/>
        </authorList>
    </citation>
    <scope>NUCLEOTIDE SEQUENCE [LARGE SCALE GENOMIC DNA]</scope>
    <source>
        <strain evidence="7">cv. Pinot noir / PN40024</strain>
        <tissue evidence="6">Leaf</tissue>
    </source>
</reference>
<keyword evidence="1" id="KW-0064">Aspartyl protease</keyword>
<dbReference type="InterPro" id="IPR025724">
    <property type="entry name" value="GAG-pre-integrase_dom"/>
</dbReference>
<dbReference type="Proteomes" id="UP001227230">
    <property type="component" value="Chromosome 18"/>
</dbReference>
<dbReference type="InterPro" id="IPR012337">
    <property type="entry name" value="RNaseH-like_sf"/>
</dbReference>
<dbReference type="InterPro" id="IPR043502">
    <property type="entry name" value="DNA/RNA_pol_sf"/>
</dbReference>
<dbReference type="Pfam" id="PF22936">
    <property type="entry name" value="Pol_BBD"/>
    <property type="match status" value="1"/>
</dbReference>
<keyword evidence="1" id="KW-0645">Protease</keyword>
<keyword evidence="7" id="KW-1185">Reference proteome</keyword>
<dbReference type="PROSITE" id="PS50994">
    <property type="entry name" value="INTEGRASE"/>
    <property type="match status" value="1"/>
</dbReference>
<feature type="region of interest" description="Disordered" evidence="3">
    <location>
        <begin position="776"/>
        <end position="821"/>
    </location>
</feature>
<dbReference type="PROSITE" id="PS50158">
    <property type="entry name" value="ZF_CCHC"/>
    <property type="match status" value="1"/>
</dbReference>
<dbReference type="InterPro" id="IPR036397">
    <property type="entry name" value="RNaseH_sf"/>
</dbReference>
<name>A0ABY9DVE4_VITVI</name>
<evidence type="ECO:0000313" key="7">
    <source>
        <dbReference type="Proteomes" id="UP001227230"/>
    </source>
</evidence>
<dbReference type="CDD" id="cd09272">
    <property type="entry name" value="RNase_HI_RT_Ty1"/>
    <property type="match status" value="1"/>
</dbReference>
<dbReference type="InterPro" id="IPR001584">
    <property type="entry name" value="Integrase_cat-core"/>
</dbReference>
<dbReference type="SUPFAM" id="SSF56672">
    <property type="entry name" value="DNA/RNA polymerases"/>
    <property type="match status" value="1"/>
</dbReference>
<evidence type="ECO:0008006" key="8">
    <source>
        <dbReference type="Google" id="ProtNLM"/>
    </source>
</evidence>
<dbReference type="InterPro" id="IPR057670">
    <property type="entry name" value="SH3_retrovirus"/>
</dbReference>
<evidence type="ECO:0000259" key="5">
    <source>
        <dbReference type="PROSITE" id="PS50994"/>
    </source>
</evidence>
<dbReference type="Pfam" id="PF00665">
    <property type="entry name" value="rve"/>
    <property type="match status" value="1"/>
</dbReference>
<evidence type="ECO:0000256" key="3">
    <source>
        <dbReference type="SAM" id="MobiDB-lite"/>
    </source>
</evidence>
<feature type="domain" description="Integrase catalytic" evidence="5">
    <location>
        <begin position="510"/>
        <end position="676"/>
    </location>
</feature>
<dbReference type="EMBL" id="CP126665">
    <property type="protein sequence ID" value="WKA11322.1"/>
    <property type="molecule type" value="Genomic_DNA"/>
</dbReference>
<dbReference type="Pfam" id="PF25597">
    <property type="entry name" value="SH3_retrovirus"/>
    <property type="match status" value="1"/>
</dbReference>
<protein>
    <recommendedName>
        <fullName evidence="8">Retrovirus-related Pol polyprotein from transposon TNT 1-94</fullName>
    </recommendedName>
</protein>
<sequence length="1356" mass="154634">MGDLQVIGGIKKLNNQNYNTWSTCMMSYMQGQDLWEVVNGSEITQPEVEDANGILRKWKIKAGKAMFALKTTIEEDVLEHIRDAKTPYEAWNTFTKLFSKKNDTRLQLLESELFSVAQRDLTIAQYFHKVKTLCREISELDLEAPIGETKMKRIIIHGLRPEFRGFVAAIQGWQNQPSLVEFENLLAGQEALAKQMGGVSLKGEEEALYAHKGGWNSKQHTVRRTKKNEDKAKCSQGERSARVEGDSKNPGTIKKFEGKCYNCGKKGHMAKDCWSKKGLVESNAATSKSEDEWDTQALFAAIGESAFIATTSEQIDYEKDWIIDSGCSNHMTGDKEKLQDLSEYKGRHMVVTANNSKLPIAHIGNTVVSSQYNTNDVSLQNVYHVPGMKKNLLSVAQLTSSGHSVLFGPQDVKVYHDLEVMEEPVIKGRRLESVYVMSAETAYVDKTRKNETADLWHMRLSHISYSKLTMMMKKSMLKGLPQLEVRKYTICAGCQYGKAHQLPYEESKWKAKGPLELIHSDVFGPVKQASLSGMKYMVTFIDDFSRYVWVYFMKEKSETFSKFKEFKEMTEAEVDKRIRCLRTDNEGEYTSDEFFYFLRECRVRDQFTCANTPQQNGVAERKNRHLAEICRSMLHAKNVPGRFWAEAMKTAAFVINRLPQQRLNFSSPFEKLWNIKPTVSYFRVFGCVCYVFVPNHLRSKMDKKAVRCVLVGYDSQRKGWRCCDPTTGKCYTSRNVVFDESSSWWSSEKEILLDSNVFKDELQSARIQLSLGEAENAVDGDIGDDKTQSPWQTGVHGQPSEEGEPSETEAPIPLRRSARTKKPNPKYANVAIVEDANAKEPETFAEAFQNSDWSKAMKEEIAALKRNQTWELVPKPRDVEPISCKWVYKIKRRTDGSIERHKARLVARGFSQQYGLDYDETFSPVVKLTTVRVLLALAANKDWDLWQMDVKNAFLHGELDREIYMNQPMGFQSQGHPEYVCKLRKALYGLKQAPRAWYGKIAEFLTQSGYSVTPADSSLFVKANGGKLAIVLVYVDDLIITGDDVEEIFRTKENLSVRFEMKELGQLKHFLGLEVDRTNEGIFLCQQKYAKDLLKKFGMLECKPISTPMEPNAKMCEHEGKDLKDATMYRQLVGSLLYLTLTKPDISYAVGVMSRYMQNPKKPHLEAVRRILRHVKGTIDYGLLYKKSEDCKLVGYCDADYAGDHDTRKSTTGYVFMLGSGAISWCSKRQPTVSLSTTEAEYRAAAMATQESMWLIRLMNDLHQLVDYAVPLYCDNQSAVRLAENPVFHARTKHVEVHYHFIREKVLKEEVELNQIKSEDQVADLFTKGLSGSKFESFCHQLGMVKILEADVEGEC</sequence>
<evidence type="ECO:0000256" key="1">
    <source>
        <dbReference type="ARBA" id="ARBA00022750"/>
    </source>
</evidence>
<dbReference type="Pfam" id="PF07727">
    <property type="entry name" value="RVT_2"/>
    <property type="match status" value="1"/>
</dbReference>